<dbReference type="GO" id="GO:0046872">
    <property type="term" value="F:metal ion binding"/>
    <property type="evidence" value="ECO:0007669"/>
    <property type="project" value="UniProtKB-KW"/>
</dbReference>
<gene>
    <name evidence="8" type="ORF">BDV29DRAFT_195363</name>
</gene>
<dbReference type="Pfam" id="PF00753">
    <property type="entry name" value="Lactamase_B"/>
    <property type="match status" value="1"/>
</dbReference>
<dbReference type="InterPro" id="IPR001279">
    <property type="entry name" value="Metallo-B-lactamas"/>
</dbReference>
<dbReference type="InterPro" id="IPR051013">
    <property type="entry name" value="MBL_superfamily_lactonases"/>
</dbReference>
<evidence type="ECO:0000256" key="3">
    <source>
        <dbReference type="ARBA" id="ARBA00022630"/>
    </source>
</evidence>
<keyword evidence="9" id="KW-1185">Reference proteome</keyword>
<dbReference type="InterPro" id="IPR036250">
    <property type="entry name" value="AcylCo_DH-like_C"/>
</dbReference>
<accession>A0A5N5WNF4</accession>
<dbReference type="AlphaFoldDB" id="A0A5N5WNF4"/>
<evidence type="ECO:0000313" key="8">
    <source>
        <dbReference type="EMBL" id="KAB8068824.1"/>
    </source>
</evidence>
<dbReference type="Gene3D" id="1.20.140.10">
    <property type="entry name" value="Butyryl-CoA Dehydrogenase, subunit A, domain 3"/>
    <property type="match status" value="1"/>
</dbReference>
<evidence type="ECO:0000256" key="2">
    <source>
        <dbReference type="ARBA" id="ARBA00007749"/>
    </source>
</evidence>
<dbReference type="CDD" id="cd07729">
    <property type="entry name" value="AHL_lactonase_MBL-fold"/>
    <property type="match status" value="1"/>
</dbReference>
<protein>
    <submittedName>
        <fullName evidence="8">Acyl-CoA dehydrogenase/oxidase C-terminal</fullName>
    </submittedName>
</protein>
<dbReference type="Pfam" id="PF00441">
    <property type="entry name" value="Acyl-CoA_dh_1"/>
    <property type="match status" value="1"/>
</dbReference>
<dbReference type="InterPro" id="IPR046373">
    <property type="entry name" value="Acyl-CoA_Oxase/DH_mid-dom_sf"/>
</dbReference>
<keyword evidence="6" id="KW-0862">Zinc</keyword>
<evidence type="ECO:0000256" key="4">
    <source>
        <dbReference type="ARBA" id="ARBA00022723"/>
    </source>
</evidence>
<comment type="cofactor">
    <cofactor evidence="1">
        <name>Zn(2+)</name>
        <dbReference type="ChEBI" id="CHEBI:29105"/>
    </cofactor>
</comment>
<dbReference type="Proteomes" id="UP000326565">
    <property type="component" value="Unassembled WGS sequence"/>
</dbReference>
<dbReference type="GO" id="GO:0016787">
    <property type="term" value="F:hydrolase activity"/>
    <property type="evidence" value="ECO:0007669"/>
    <property type="project" value="UniProtKB-KW"/>
</dbReference>
<dbReference type="SMART" id="SM00849">
    <property type="entry name" value="Lactamase_B"/>
    <property type="match status" value="1"/>
</dbReference>
<sequence>MILLITRKDVANNSPDAYKVVSHPETIGHRAVSGPHIRFQNFVAKTVIAAPGAGADIIEAAFTASAALVGAMAVAIMRRCFEMTLEFAKSDTRNGSEPIINKQSVADLLIKMKTRCEASRALTWKACASLEKWSEAAETAYLAKVFCSDNAVQCVVEGMNAVGIQAYQARSQFGVLLNDAMCLPLFDGGNKWNPASADVFPRTRYEPHNRLPAAIKAAGYDIKDVKAVIMGHLHLDHAGGLEHFLNTGVPIYVHEEEFKHACWGAGTKAEGGSYLPDYLPLDGSLNWQTFNDSQLDLCTGVTLHLSPGHTPGLCIMQVNLSQDGTFIWTTDQFHVRENYENNHAQGWLLRDHKSWMDSTNFIRRLQRLYSATIIFGHDVEVATALIRGKPFYQ</sequence>
<evidence type="ECO:0000256" key="1">
    <source>
        <dbReference type="ARBA" id="ARBA00001947"/>
    </source>
</evidence>
<dbReference type="Gene3D" id="3.60.15.10">
    <property type="entry name" value="Ribonuclease Z/Hydroxyacylglutathione hydrolase-like"/>
    <property type="match status" value="1"/>
</dbReference>
<evidence type="ECO:0000259" key="7">
    <source>
        <dbReference type="SMART" id="SM00849"/>
    </source>
</evidence>
<dbReference type="InterPro" id="IPR009075">
    <property type="entry name" value="AcylCo_DH/oxidase_C"/>
</dbReference>
<evidence type="ECO:0000256" key="5">
    <source>
        <dbReference type="ARBA" id="ARBA00022801"/>
    </source>
</evidence>
<evidence type="ECO:0000313" key="9">
    <source>
        <dbReference type="Proteomes" id="UP000326565"/>
    </source>
</evidence>
<name>A0A5N5WNF4_9EURO</name>
<dbReference type="Gene3D" id="2.40.110.10">
    <property type="entry name" value="Butyryl-CoA Dehydrogenase, subunit A, domain 2"/>
    <property type="match status" value="1"/>
</dbReference>
<dbReference type="SUPFAM" id="SSF47203">
    <property type="entry name" value="Acyl-CoA dehydrogenase C-terminal domain-like"/>
    <property type="match status" value="1"/>
</dbReference>
<dbReference type="PANTHER" id="PTHR42978">
    <property type="entry name" value="QUORUM-QUENCHING LACTONASE YTNP-RELATED-RELATED"/>
    <property type="match status" value="1"/>
</dbReference>
<reference evidence="8 9" key="1">
    <citation type="submission" date="2019-04" db="EMBL/GenBank/DDBJ databases">
        <title>Friends and foes A comparative genomics study of 23 Aspergillus species from section Flavi.</title>
        <authorList>
            <consortium name="DOE Joint Genome Institute"/>
            <person name="Kjaerbolling I."/>
            <person name="Vesth T."/>
            <person name="Frisvad J.C."/>
            <person name="Nybo J.L."/>
            <person name="Theobald S."/>
            <person name="Kildgaard S."/>
            <person name="Isbrandt T."/>
            <person name="Kuo A."/>
            <person name="Sato A."/>
            <person name="Lyhne E.K."/>
            <person name="Kogle M.E."/>
            <person name="Wiebenga A."/>
            <person name="Kun R.S."/>
            <person name="Lubbers R.J."/>
            <person name="Makela M.R."/>
            <person name="Barry K."/>
            <person name="Chovatia M."/>
            <person name="Clum A."/>
            <person name="Daum C."/>
            <person name="Haridas S."/>
            <person name="He G."/>
            <person name="LaButti K."/>
            <person name="Lipzen A."/>
            <person name="Mondo S."/>
            <person name="Riley R."/>
            <person name="Salamov A."/>
            <person name="Simmons B.A."/>
            <person name="Magnuson J.K."/>
            <person name="Henrissat B."/>
            <person name="Mortensen U.H."/>
            <person name="Larsen T.O."/>
            <person name="Devries R.P."/>
            <person name="Grigoriev I.V."/>
            <person name="Machida M."/>
            <person name="Baker S.E."/>
            <person name="Andersen M.R."/>
        </authorList>
    </citation>
    <scope>NUCLEOTIDE SEQUENCE [LARGE SCALE GENOMIC DNA]</scope>
    <source>
        <strain evidence="8 9">CBS 151.66</strain>
    </source>
</reference>
<organism evidence="8 9">
    <name type="scientific">Aspergillus leporis</name>
    <dbReference type="NCBI Taxonomy" id="41062"/>
    <lineage>
        <taxon>Eukaryota</taxon>
        <taxon>Fungi</taxon>
        <taxon>Dikarya</taxon>
        <taxon>Ascomycota</taxon>
        <taxon>Pezizomycotina</taxon>
        <taxon>Eurotiomycetes</taxon>
        <taxon>Eurotiomycetidae</taxon>
        <taxon>Eurotiales</taxon>
        <taxon>Aspergillaceae</taxon>
        <taxon>Aspergillus</taxon>
        <taxon>Aspergillus subgen. Circumdati</taxon>
    </lineage>
</organism>
<keyword evidence="5" id="KW-0378">Hydrolase</keyword>
<comment type="similarity">
    <text evidence="2">Belongs to the metallo-beta-lactamase superfamily.</text>
</comment>
<dbReference type="PANTHER" id="PTHR42978:SF2">
    <property type="entry name" value="102 KBASES UNSTABLE REGION: FROM 1 TO 119443"/>
    <property type="match status" value="1"/>
</dbReference>
<dbReference type="EMBL" id="ML732371">
    <property type="protein sequence ID" value="KAB8068824.1"/>
    <property type="molecule type" value="Genomic_DNA"/>
</dbReference>
<proteinExistence type="inferred from homology"/>
<dbReference type="SUPFAM" id="SSF56281">
    <property type="entry name" value="Metallo-hydrolase/oxidoreductase"/>
    <property type="match status" value="1"/>
</dbReference>
<evidence type="ECO:0000256" key="6">
    <source>
        <dbReference type="ARBA" id="ARBA00022833"/>
    </source>
</evidence>
<dbReference type="GO" id="GO:0016627">
    <property type="term" value="F:oxidoreductase activity, acting on the CH-CH group of donors"/>
    <property type="evidence" value="ECO:0007669"/>
    <property type="project" value="InterPro"/>
</dbReference>
<keyword evidence="3" id="KW-0285">Flavoprotein</keyword>
<dbReference type="InterPro" id="IPR036866">
    <property type="entry name" value="RibonucZ/Hydroxyglut_hydro"/>
</dbReference>
<dbReference type="OrthoDB" id="10250730at2759"/>
<keyword evidence="4" id="KW-0479">Metal-binding</keyword>
<feature type="domain" description="Metallo-beta-lactamase" evidence="7">
    <location>
        <begin position="171"/>
        <end position="377"/>
    </location>
</feature>